<reference evidence="4 5" key="1">
    <citation type="journal article" date="2013" name="Genome Announc.">
        <title>Draft Genome Sequence of Sphingobium ummariense Strain RL-3, a Hexachlorocyclohexane-Degrading Bacterium.</title>
        <authorList>
            <person name="Kohli P."/>
            <person name="Dua A."/>
            <person name="Sangwan N."/>
            <person name="Oldach P."/>
            <person name="Khurana J.P."/>
            <person name="Lal R."/>
        </authorList>
    </citation>
    <scope>NUCLEOTIDE SEQUENCE [LARGE SCALE GENOMIC DNA]</scope>
    <source>
        <strain evidence="4 5">RL-3</strain>
    </source>
</reference>
<evidence type="ECO:0000256" key="2">
    <source>
        <dbReference type="SAM" id="Phobius"/>
    </source>
</evidence>
<comment type="caution">
    <text evidence="4">The sequence shown here is derived from an EMBL/GenBank/DDBJ whole genome shotgun (WGS) entry which is preliminary data.</text>
</comment>
<feature type="transmembrane region" description="Helical" evidence="2">
    <location>
        <begin position="58"/>
        <end position="79"/>
    </location>
</feature>
<dbReference type="Proteomes" id="UP000015523">
    <property type="component" value="Unassembled WGS sequence"/>
</dbReference>
<dbReference type="InterPro" id="IPR001478">
    <property type="entry name" value="PDZ"/>
</dbReference>
<dbReference type="AlphaFoldDB" id="T0IXI6"/>
<keyword evidence="5" id="KW-1185">Reference proteome</keyword>
<evidence type="ECO:0000259" key="3">
    <source>
        <dbReference type="PROSITE" id="PS50106"/>
    </source>
</evidence>
<dbReference type="Gene3D" id="2.30.42.10">
    <property type="match status" value="1"/>
</dbReference>
<accession>T0IXI6</accession>
<feature type="domain" description="PDZ" evidence="3">
    <location>
        <begin position="101"/>
        <end position="170"/>
    </location>
</feature>
<proteinExistence type="predicted"/>
<evidence type="ECO:0000313" key="4">
    <source>
        <dbReference type="EMBL" id="EQB33500.1"/>
    </source>
</evidence>
<evidence type="ECO:0000256" key="1">
    <source>
        <dbReference type="SAM" id="MobiDB-lite"/>
    </source>
</evidence>
<keyword evidence="2" id="KW-0472">Membrane</keyword>
<keyword evidence="2" id="KW-1133">Transmembrane helix</keyword>
<organism evidence="4 5">
    <name type="scientific">Sphingobium ummariense RL-3</name>
    <dbReference type="NCBI Taxonomy" id="1346791"/>
    <lineage>
        <taxon>Bacteria</taxon>
        <taxon>Pseudomonadati</taxon>
        <taxon>Pseudomonadota</taxon>
        <taxon>Alphaproteobacteria</taxon>
        <taxon>Sphingomonadales</taxon>
        <taxon>Sphingomonadaceae</taxon>
        <taxon>Sphingobium</taxon>
    </lineage>
</organism>
<dbReference type="InterPro" id="IPR036034">
    <property type="entry name" value="PDZ_sf"/>
</dbReference>
<feature type="compositionally biased region" description="Basic and acidic residues" evidence="1">
    <location>
        <begin position="31"/>
        <end position="45"/>
    </location>
</feature>
<keyword evidence="2" id="KW-0812">Transmembrane</keyword>
<dbReference type="RefSeq" id="WP_021316827.1">
    <property type="nucleotide sequence ID" value="NZ_AUWY01000039.1"/>
</dbReference>
<feature type="region of interest" description="Disordered" evidence="1">
    <location>
        <begin position="18"/>
        <end position="54"/>
    </location>
</feature>
<dbReference type="STRING" id="1346791.M529_04395"/>
<dbReference type="PATRIC" id="fig|1346791.3.peg.847"/>
<dbReference type="eggNOG" id="COG0750">
    <property type="taxonomic scope" value="Bacteria"/>
</dbReference>
<name>T0IXI6_9SPHN</name>
<protein>
    <recommendedName>
        <fullName evidence="3">PDZ domain-containing protein</fullName>
    </recommendedName>
</protein>
<dbReference type="Pfam" id="PF17820">
    <property type="entry name" value="PDZ_6"/>
    <property type="match status" value="1"/>
</dbReference>
<feature type="compositionally biased region" description="Low complexity" evidence="1">
    <location>
        <begin position="18"/>
        <end position="30"/>
    </location>
</feature>
<sequence length="184" mass="18885">MTFPTISPILIHGGADISSIAPSASPPAEGISRETKLTVDGREEGPGSTGGRPVHKNATGLLLAMLALCALLLSGAFFLHARHFAGSHASASGQAARLLPGLTLDDADPPGSGVVVTSMESGGQAARLGISVGDDVVQIDGTPVGSLDQASAYLLRKDGSRLILRLRRQDQMRVVTLDRSAGAR</sequence>
<dbReference type="PROSITE" id="PS50106">
    <property type="entry name" value="PDZ"/>
    <property type="match status" value="1"/>
</dbReference>
<dbReference type="EMBL" id="AUWY01000039">
    <property type="protein sequence ID" value="EQB33500.1"/>
    <property type="molecule type" value="Genomic_DNA"/>
</dbReference>
<dbReference type="SMART" id="SM00228">
    <property type="entry name" value="PDZ"/>
    <property type="match status" value="1"/>
</dbReference>
<evidence type="ECO:0000313" key="5">
    <source>
        <dbReference type="Proteomes" id="UP000015523"/>
    </source>
</evidence>
<dbReference type="InterPro" id="IPR041489">
    <property type="entry name" value="PDZ_6"/>
</dbReference>
<gene>
    <name evidence="4" type="ORF">M529_04395</name>
</gene>
<dbReference type="SUPFAM" id="SSF50156">
    <property type="entry name" value="PDZ domain-like"/>
    <property type="match status" value="1"/>
</dbReference>